<accession>A0ABW9QSD8</accession>
<dbReference type="InterPro" id="IPR047960">
    <property type="entry name" value="Transpos_IS1380"/>
</dbReference>
<evidence type="ECO:0000313" key="3">
    <source>
        <dbReference type="Proteomes" id="UP000437736"/>
    </source>
</evidence>
<dbReference type="Proteomes" id="UP000437736">
    <property type="component" value="Unassembled WGS sequence"/>
</dbReference>
<evidence type="ECO:0000259" key="1">
    <source>
        <dbReference type="Pfam" id="PF13701"/>
    </source>
</evidence>
<reference evidence="2 3" key="1">
    <citation type="submission" date="2019-11" db="EMBL/GenBank/DDBJ databases">
        <title>Acidiferrimicrobium australis gen. nov., sp. nov., an acidophilic and obligately heterotrophic, member of the Actinobacteria that catalyses dissimilatory oxido- reduction of iron isolated from metal-rich acidic water in Chile.</title>
        <authorList>
            <person name="Gonzalez D."/>
            <person name="Huber K."/>
            <person name="Hedrich S."/>
            <person name="Rojas-Villalobos C."/>
            <person name="Quatrini R."/>
            <person name="Dinamarca M.A."/>
            <person name="Schwarz A."/>
            <person name="Canales C."/>
            <person name="Nancucheo I."/>
        </authorList>
    </citation>
    <scope>NUCLEOTIDE SEQUENCE [LARGE SCALE GENOMIC DNA]</scope>
    <source>
        <strain evidence="2 3">USS-CCA1</strain>
    </source>
</reference>
<dbReference type="Pfam" id="PF13701">
    <property type="entry name" value="DDE_Tnp_1_4"/>
    <property type="match status" value="1"/>
</dbReference>
<evidence type="ECO:0000313" key="2">
    <source>
        <dbReference type="EMBL" id="MST32744.1"/>
    </source>
</evidence>
<sequence>MVKRNRRGRLRVTTGAVGVVGHAGARLLVDLAETLGLGEGLSAAMAATRTRGGGHDRGGVLADVAVMIADGGEAISDLAVLRDQPGLFGEVASHATAWRALAAVDDAAIGRIGEARAEARAVAWAAGADPGFYVIDIDAALVGSHSDKQQAAPTYKRGFGFHPLMAYLDATGEALAGLLRPGNAGSGTGADHVRVLDDALAQLPIDPATLEVIVRTDSAGCSHEFLDAARARHVRFVVGHALTAAIAAAIVDLPEAAWVPAVSADGADERDGAEVAEITGLVDLAGWPPGTRMIARREDPHPGAQLSFTDVDGHRFQVCVTDLADTDIAYLEALYRGRGRAERSIADHKDTGLANLPSASFAINTAWVQLSLIAMDLLAWSRLLLLDGVLAHAEPKRLRY</sequence>
<feature type="non-terminal residue" evidence="2">
    <location>
        <position position="400"/>
    </location>
</feature>
<organism evidence="2 3">
    <name type="scientific">Acidiferrimicrobium australe</name>
    <dbReference type="NCBI Taxonomy" id="2664430"/>
    <lineage>
        <taxon>Bacteria</taxon>
        <taxon>Bacillati</taxon>
        <taxon>Actinomycetota</taxon>
        <taxon>Acidimicrobiia</taxon>
        <taxon>Acidimicrobiales</taxon>
        <taxon>Acidimicrobiaceae</taxon>
        <taxon>Acidiferrimicrobium</taxon>
    </lineage>
</organism>
<name>A0ABW9QSD8_9ACTN</name>
<gene>
    <name evidence="2" type="ORF">GHK86_08415</name>
</gene>
<proteinExistence type="predicted"/>
<dbReference type="NCBIfam" id="NF033539">
    <property type="entry name" value="transpos_IS1380"/>
    <property type="match status" value="1"/>
</dbReference>
<keyword evidence="3" id="KW-1185">Reference proteome</keyword>
<protein>
    <submittedName>
        <fullName evidence="2">IS1380 family transposase</fullName>
    </submittedName>
</protein>
<dbReference type="InterPro" id="IPR025668">
    <property type="entry name" value="Tnp_DDE_dom"/>
</dbReference>
<comment type="caution">
    <text evidence="2">The sequence shown here is derived from an EMBL/GenBank/DDBJ whole genome shotgun (WGS) entry which is preliminary data.</text>
</comment>
<feature type="domain" description="Transposase DDE" evidence="1">
    <location>
        <begin position="14"/>
        <end position="399"/>
    </location>
</feature>
<dbReference type="EMBL" id="WJHE01000377">
    <property type="protein sequence ID" value="MST32744.1"/>
    <property type="molecule type" value="Genomic_DNA"/>
</dbReference>